<dbReference type="EMBL" id="AFJL02000116">
    <property type="protein sequence ID" value="EMY04696.1"/>
    <property type="molecule type" value="Genomic_DNA"/>
</dbReference>
<name>A0A829D8Z2_LEPIR</name>
<reference evidence="1 2" key="1">
    <citation type="submission" date="2013-02" db="EMBL/GenBank/DDBJ databases">
        <authorList>
            <person name="Harkins D.M."/>
            <person name="Durkin A.S."/>
            <person name="Brinkac L.M."/>
            <person name="Haft D.H."/>
            <person name="Selengut J.D."/>
            <person name="Sanka R."/>
            <person name="DePew J."/>
            <person name="Purushe J."/>
            <person name="Whelen A.C."/>
            <person name="Vinetz J.M."/>
            <person name="Sutton G.G."/>
            <person name="Nierman W.C."/>
            <person name="Fouts D.E."/>
        </authorList>
    </citation>
    <scope>NUCLEOTIDE SEQUENCE [LARGE SCALE GENOMIC DNA]</scope>
    <source>
        <strain evidence="1 2">2002000626</strain>
    </source>
</reference>
<comment type="caution">
    <text evidence="1">The sequence shown here is derived from an EMBL/GenBank/DDBJ whole genome shotgun (WGS) entry which is preliminary data.</text>
</comment>
<accession>A0A829D8Z2</accession>
<dbReference type="Proteomes" id="UP000012329">
    <property type="component" value="Unassembled WGS sequence"/>
</dbReference>
<evidence type="ECO:0000313" key="1">
    <source>
        <dbReference type="EMBL" id="EMY04696.1"/>
    </source>
</evidence>
<protein>
    <submittedName>
        <fullName evidence="1">Uncharacterized protein</fullName>
    </submittedName>
</protein>
<dbReference type="AlphaFoldDB" id="A0A829D8Z2"/>
<proteinExistence type="predicted"/>
<gene>
    <name evidence="1" type="ORF">LEP1GSC029_0333</name>
</gene>
<sequence>MRAGMPKEFQEGGLVICSCSGFFPGFSFSNELLEKSFENESCVELV</sequence>
<evidence type="ECO:0000313" key="2">
    <source>
        <dbReference type="Proteomes" id="UP000012329"/>
    </source>
</evidence>
<organism evidence="1 2">
    <name type="scientific">Leptospira interrogans str. 2002000626</name>
    <dbReference type="NCBI Taxonomy" id="996803"/>
    <lineage>
        <taxon>Bacteria</taxon>
        <taxon>Pseudomonadati</taxon>
        <taxon>Spirochaetota</taxon>
        <taxon>Spirochaetia</taxon>
        <taxon>Leptospirales</taxon>
        <taxon>Leptospiraceae</taxon>
        <taxon>Leptospira</taxon>
    </lineage>
</organism>